<keyword evidence="3" id="KW-1185">Reference proteome</keyword>
<accession>A0A1I3ZX38</accession>
<evidence type="ECO:0000313" key="2">
    <source>
        <dbReference type="EMBL" id="SFK48682.1"/>
    </source>
</evidence>
<protein>
    <recommendedName>
        <fullName evidence="4">DUF4174 domain-containing protein</fullName>
    </recommendedName>
</protein>
<evidence type="ECO:0000313" key="3">
    <source>
        <dbReference type="Proteomes" id="UP000199533"/>
    </source>
</evidence>
<dbReference type="AlphaFoldDB" id="A0A1I3ZX38"/>
<gene>
    <name evidence="2" type="ORF">SAMN05216302_1007108</name>
</gene>
<keyword evidence="1" id="KW-1133">Transmembrane helix</keyword>
<dbReference type="OrthoDB" id="8546435at2"/>
<dbReference type="EMBL" id="FOSP01000007">
    <property type="protein sequence ID" value="SFK48682.1"/>
    <property type="molecule type" value="Genomic_DNA"/>
</dbReference>
<organism evidence="2 3">
    <name type="scientific">Nitrosomonas aestuarii</name>
    <dbReference type="NCBI Taxonomy" id="52441"/>
    <lineage>
        <taxon>Bacteria</taxon>
        <taxon>Pseudomonadati</taxon>
        <taxon>Pseudomonadota</taxon>
        <taxon>Betaproteobacteria</taxon>
        <taxon>Nitrosomonadales</taxon>
        <taxon>Nitrosomonadaceae</taxon>
        <taxon>Nitrosomonas</taxon>
    </lineage>
</organism>
<sequence length="143" mass="16023">MQTQNPNRPAVKRNIWPKLITLTLILAITIFAVSLLPRGFSGDLSLIGQGTPVLLIVHDDNILQSGETMAVMNEIRDEYDGRLIFLVADIQTPDGRTFADRHGFQPTALVFFSASGENRQTLYSPQTAESLRRELNTTFQYSK</sequence>
<evidence type="ECO:0008006" key="4">
    <source>
        <dbReference type="Google" id="ProtNLM"/>
    </source>
</evidence>
<dbReference type="STRING" id="52441.SAMN05216302_1007108"/>
<proteinExistence type="predicted"/>
<reference evidence="3" key="1">
    <citation type="submission" date="2016-10" db="EMBL/GenBank/DDBJ databases">
        <authorList>
            <person name="Varghese N."/>
            <person name="Submissions S."/>
        </authorList>
    </citation>
    <scope>NUCLEOTIDE SEQUENCE [LARGE SCALE GENOMIC DNA]</scope>
    <source>
        <strain evidence="3">Nm69</strain>
    </source>
</reference>
<name>A0A1I3ZX38_9PROT</name>
<dbReference type="RefSeq" id="WP_090698257.1">
    <property type="nucleotide sequence ID" value="NZ_FOSP01000007.1"/>
</dbReference>
<dbReference type="Proteomes" id="UP000199533">
    <property type="component" value="Unassembled WGS sequence"/>
</dbReference>
<keyword evidence="1" id="KW-0472">Membrane</keyword>
<keyword evidence="1" id="KW-0812">Transmembrane</keyword>
<evidence type="ECO:0000256" key="1">
    <source>
        <dbReference type="SAM" id="Phobius"/>
    </source>
</evidence>
<feature type="transmembrane region" description="Helical" evidence="1">
    <location>
        <begin position="15"/>
        <end position="36"/>
    </location>
</feature>